<dbReference type="Gene3D" id="2.60.120.620">
    <property type="entry name" value="q2cbj1_9rhob like domain"/>
    <property type="match status" value="1"/>
</dbReference>
<comment type="subunit">
    <text evidence="1">Homodimer.</text>
</comment>
<dbReference type="GO" id="GO:0016706">
    <property type="term" value="F:2-oxoglutarate-dependent dioxygenase activity"/>
    <property type="evidence" value="ECO:0007669"/>
    <property type="project" value="UniProtKB-ARBA"/>
</dbReference>
<evidence type="ECO:0000256" key="1">
    <source>
        <dbReference type="ARBA" id="ARBA00011738"/>
    </source>
</evidence>
<keyword evidence="5" id="KW-0408">Iron</keyword>
<dbReference type="PANTHER" id="PTHR20883:SF45">
    <property type="entry name" value="PHYTANOYL-COA DIOXYGENASE FAMILY PROTEIN"/>
    <property type="match status" value="1"/>
</dbReference>
<evidence type="ECO:0000313" key="7">
    <source>
        <dbReference type="Proteomes" id="UP000320876"/>
    </source>
</evidence>
<gene>
    <name evidence="6" type="ORF">FB471_2952</name>
</gene>
<protein>
    <submittedName>
        <fullName evidence="6">Ectoine hydroxylase-related dioxygenase (Phytanoyl-CoA dioxygenase family)</fullName>
    </submittedName>
</protein>
<sequence length="280" mass="30727">MTSAVLARLAGDAAIDDLCAALERDGGAIVENFVDEETLAALWTDLRPSLEHGDYGDNVFSGHKTKRVSSLFARSPRVADVLTQPLFLGAARSLIERPVRVWFGGEQASLAPNVQVSATQLIQIWPEEGEQVLHRDDSSHLISYPAPIRRVQVMLAMSEFTADNGGTMVVPGSHLWDDERPPRRDEAVPTEMAAGSALVWVGGTYHGGGRNVTGSPRTGLTISLLAGNLRQEENQYLAIPRDTVREYPEEVRRLLGYTTCPPFLGWHESSDPHRVLAEHE</sequence>
<dbReference type="Proteomes" id="UP000320876">
    <property type="component" value="Unassembled WGS sequence"/>
</dbReference>
<keyword evidence="3 6" id="KW-0223">Dioxygenase</keyword>
<dbReference type="AlphaFoldDB" id="A0A542DJC3"/>
<dbReference type="OrthoDB" id="9796766at2"/>
<evidence type="ECO:0000256" key="4">
    <source>
        <dbReference type="ARBA" id="ARBA00023002"/>
    </source>
</evidence>
<organism evidence="6 7">
    <name type="scientific">Amycolatopsis cihanbeyliensis</name>
    <dbReference type="NCBI Taxonomy" id="1128664"/>
    <lineage>
        <taxon>Bacteria</taxon>
        <taxon>Bacillati</taxon>
        <taxon>Actinomycetota</taxon>
        <taxon>Actinomycetes</taxon>
        <taxon>Pseudonocardiales</taxon>
        <taxon>Pseudonocardiaceae</taxon>
        <taxon>Amycolatopsis</taxon>
    </lineage>
</organism>
<dbReference type="RefSeq" id="WP_141998744.1">
    <property type="nucleotide sequence ID" value="NZ_VFML01000001.1"/>
</dbReference>
<name>A0A542DJC3_AMYCI</name>
<evidence type="ECO:0000256" key="3">
    <source>
        <dbReference type="ARBA" id="ARBA00022964"/>
    </source>
</evidence>
<evidence type="ECO:0000256" key="2">
    <source>
        <dbReference type="ARBA" id="ARBA00022723"/>
    </source>
</evidence>
<keyword evidence="2" id="KW-0479">Metal-binding</keyword>
<accession>A0A542DJC3</accession>
<dbReference type="SUPFAM" id="SSF51197">
    <property type="entry name" value="Clavaminate synthase-like"/>
    <property type="match status" value="1"/>
</dbReference>
<comment type="caution">
    <text evidence="6">The sequence shown here is derived from an EMBL/GenBank/DDBJ whole genome shotgun (WGS) entry which is preliminary data.</text>
</comment>
<dbReference type="GO" id="GO:0005506">
    <property type="term" value="F:iron ion binding"/>
    <property type="evidence" value="ECO:0007669"/>
    <property type="project" value="UniProtKB-ARBA"/>
</dbReference>
<evidence type="ECO:0000313" key="6">
    <source>
        <dbReference type="EMBL" id="TQJ03201.1"/>
    </source>
</evidence>
<dbReference type="Pfam" id="PF05721">
    <property type="entry name" value="PhyH"/>
    <property type="match status" value="1"/>
</dbReference>
<keyword evidence="7" id="KW-1185">Reference proteome</keyword>
<reference evidence="6 7" key="1">
    <citation type="submission" date="2019-06" db="EMBL/GenBank/DDBJ databases">
        <title>Sequencing the genomes of 1000 actinobacteria strains.</title>
        <authorList>
            <person name="Klenk H.-P."/>
        </authorList>
    </citation>
    <scope>NUCLEOTIDE SEQUENCE [LARGE SCALE GENOMIC DNA]</scope>
    <source>
        <strain evidence="6 7">DSM 45679</strain>
    </source>
</reference>
<evidence type="ECO:0000256" key="5">
    <source>
        <dbReference type="ARBA" id="ARBA00023004"/>
    </source>
</evidence>
<keyword evidence="4" id="KW-0560">Oxidoreductase</keyword>
<dbReference type="InterPro" id="IPR008775">
    <property type="entry name" value="Phytyl_CoA_dOase-like"/>
</dbReference>
<dbReference type="EMBL" id="VFML01000001">
    <property type="protein sequence ID" value="TQJ03201.1"/>
    <property type="molecule type" value="Genomic_DNA"/>
</dbReference>
<dbReference type="PANTHER" id="PTHR20883">
    <property type="entry name" value="PHYTANOYL-COA DIOXYGENASE DOMAIN CONTAINING 1"/>
    <property type="match status" value="1"/>
</dbReference>
<proteinExistence type="predicted"/>